<dbReference type="EMBL" id="NTFS01000610">
    <property type="protein sequence ID" value="PAX46823.1"/>
    <property type="molecule type" value="Genomic_DNA"/>
</dbReference>
<organism evidence="1 2">
    <name type="scientific">Brunnivagina elsteri CCALA 953</name>
    <dbReference type="NCBI Taxonomy" id="987040"/>
    <lineage>
        <taxon>Bacteria</taxon>
        <taxon>Bacillati</taxon>
        <taxon>Cyanobacteriota</taxon>
        <taxon>Cyanophyceae</taxon>
        <taxon>Nostocales</taxon>
        <taxon>Calotrichaceae</taxon>
        <taxon>Brunnivagina</taxon>
    </lineage>
</organism>
<name>A0A2A2TAI5_9CYAN</name>
<dbReference type="AlphaFoldDB" id="A0A2A2TAI5"/>
<protein>
    <submittedName>
        <fullName evidence="1">Uncharacterized protein</fullName>
    </submittedName>
</protein>
<comment type="caution">
    <text evidence="1">The sequence shown here is derived from an EMBL/GenBank/DDBJ whole genome shotgun (WGS) entry which is preliminary data.</text>
</comment>
<sequence length="163" mass="18931">MMLEESSDRQQRLEKFLHAVEAAQKLQDDIIKYGLDAAYLYYEDVDGNWLEGWDEGEDETVVESILRFLESDDLIAKRLRQELENTNKSILLSQIAVELEKSLATAEAERIFAVKDMLIAIFTNQQNNQDISIENNHLQNNQIDLFDLAKELLEKLEEIVNKK</sequence>
<dbReference type="OrthoDB" id="518169at2"/>
<evidence type="ECO:0000313" key="2">
    <source>
        <dbReference type="Proteomes" id="UP000218238"/>
    </source>
</evidence>
<evidence type="ECO:0000313" key="1">
    <source>
        <dbReference type="EMBL" id="PAX46823.1"/>
    </source>
</evidence>
<accession>A0A2A2TAI5</accession>
<proteinExistence type="predicted"/>
<dbReference type="Proteomes" id="UP000218238">
    <property type="component" value="Unassembled WGS sequence"/>
</dbReference>
<keyword evidence="2" id="KW-1185">Reference proteome</keyword>
<reference evidence="1 2" key="1">
    <citation type="submission" date="2017-08" db="EMBL/GenBank/DDBJ databases">
        <title>Draft genome sequence of filamentous cyanobacterium Calothrix elsteri CCALA 953.</title>
        <authorList>
            <person name="Gagunashvili A.N."/>
            <person name="Elster J."/>
            <person name="Andresson O.S."/>
        </authorList>
    </citation>
    <scope>NUCLEOTIDE SEQUENCE [LARGE SCALE GENOMIC DNA]</scope>
    <source>
        <strain evidence="1 2">CCALA 953</strain>
    </source>
</reference>
<gene>
    <name evidence="1" type="ORF">CK510_29045</name>
</gene>